<sequence>MMGAGVRQRGARLSYADERRAAKRAEIAALCSLVIVLLWGACLVPLPAGKDHQPGANDSLIYNSVFGRIMGNTMRMRPRDAEGRGVGDDIAPQHSAKQQHAAAWDDAWEVQARAGGEDSDAQRAKISIKVRGGQKAVQQEVEKLQLQNGAAGGVALPVTEQGRESAHIGRNLPPTKVDLIGMEAGVRPPGRPDKAAQESAHAAAETMQAKAQAATKGDNLVDVEKERVKEIVPKTGSMELLGHDDGTAAAAAEGEGSEEEEAARPRRPMNAVGLLTADKVKTRAASAAKTAFEAWQERNRLPDVADEELNAPAPEPLRFDIDEPELLDDDMVEILVLPEIQEEQDAPTMVHNGGGTDASGEVTAVDETTMEDGDLEDAVGLLTQLEAYKKQTLGQEALLREKEEQMLMERKRRYEAHQYRERIRKAKLHVYEQYLWRKDLMRDYRRQADYMRSPEWDQIFSEKIQRFQAGNMTRGIVIPAGGVVLLNHAWATIKVLRDTLNCTLPIEIIYNGPGEMDDWAINKFQTSFRDVKCINSGAMPFPEHGRQMKVNEAAITDEQELADAKVTHNIDGFVHKAFSVAFGTSFDEVIMLDADNTPLKNPEVLFESKEYREGGNLFWPDWWDAQGWLRPAAYNLFGITPPWLKPGGEGFITAESGQMVLNRLWHADVLEWVWFLNSHPEAVYGTMYGDKDTFPLAFHLARKGDIYNQIPTPPGAVLDATPEDAREPLMLQESAAVRFLHVAMLQHDPEGRVAFMHRTAEGKFYPSRDAFRRFHIFTVPLSPLRASFLLGGRNKHMGYEAYQIDLQTYRDCPVPDERLFLEICNINIRSNRFPIPVQPLMDFPELVRVVNAIEDEYEWLRKRYKGTIVLG</sequence>
<comment type="subcellular location">
    <subcellularLocation>
        <location evidence="10">Endomembrane system</location>
        <topology evidence="10">Single-pass membrane protein</topology>
    </subcellularLocation>
    <subcellularLocation>
        <location evidence="1">Golgi apparatus membrane</location>
    </subcellularLocation>
    <subcellularLocation>
        <location evidence="2">Membrane</location>
        <topology evidence="2">Single-pass type II membrane protein</topology>
    </subcellularLocation>
</comment>
<dbReference type="GO" id="GO:0046354">
    <property type="term" value="P:mannan biosynthetic process"/>
    <property type="evidence" value="ECO:0007669"/>
    <property type="project" value="TreeGrafter"/>
</dbReference>
<dbReference type="SUPFAM" id="SSF53448">
    <property type="entry name" value="Nucleotide-diphospho-sugar transferases"/>
    <property type="match status" value="1"/>
</dbReference>
<protein>
    <submittedName>
        <fullName evidence="13">Uncharacterized protein</fullName>
    </submittedName>
</protein>
<comment type="caution">
    <text evidence="13">The sequence shown here is derived from an EMBL/GenBank/DDBJ whole genome shotgun (WGS) entry which is preliminary data.</text>
</comment>
<evidence type="ECO:0000256" key="4">
    <source>
        <dbReference type="ARBA" id="ARBA00022679"/>
    </source>
</evidence>
<keyword evidence="7 12" id="KW-1133">Transmembrane helix</keyword>
<dbReference type="Proteomes" id="UP001314263">
    <property type="component" value="Unassembled WGS sequence"/>
</dbReference>
<dbReference type="GO" id="GO:0000026">
    <property type="term" value="F:alpha-1,2-mannosyltransferase activity"/>
    <property type="evidence" value="ECO:0007669"/>
    <property type="project" value="TreeGrafter"/>
</dbReference>
<comment type="similarity">
    <text evidence="3">Belongs to the MNN1/MNT family.</text>
</comment>
<evidence type="ECO:0000256" key="6">
    <source>
        <dbReference type="ARBA" id="ARBA00022968"/>
    </source>
</evidence>
<evidence type="ECO:0000256" key="12">
    <source>
        <dbReference type="SAM" id="Phobius"/>
    </source>
</evidence>
<evidence type="ECO:0000256" key="9">
    <source>
        <dbReference type="ARBA" id="ARBA00023136"/>
    </source>
</evidence>
<dbReference type="Pfam" id="PF11051">
    <property type="entry name" value="Mannosyl_trans3"/>
    <property type="match status" value="2"/>
</dbReference>
<dbReference type="AlphaFoldDB" id="A0AAV1IHP3"/>
<organism evidence="13 14">
    <name type="scientific">Coccomyxa viridis</name>
    <dbReference type="NCBI Taxonomy" id="1274662"/>
    <lineage>
        <taxon>Eukaryota</taxon>
        <taxon>Viridiplantae</taxon>
        <taxon>Chlorophyta</taxon>
        <taxon>core chlorophytes</taxon>
        <taxon>Trebouxiophyceae</taxon>
        <taxon>Trebouxiophyceae incertae sedis</taxon>
        <taxon>Coccomyxaceae</taxon>
        <taxon>Coccomyxa</taxon>
    </lineage>
</organism>
<reference evidence="13 14" key="1">
    <citation type="submission" date="2023-10" db="EMBL/GenBank/DDBJ databases">
        <authorList>
            <person name="Maclean D."/>
            <person name="Macfadyen A."/>
        </authorList>
    </citation>
    <scope>NUCLEOTIDE SEQUENCE [LARGE SCALE GENOMIC DNA]</scope>
</reference>
<dbReference type="PANTHER" id="PTHR31646">
    <property type="entry name" value="ALPHA-1,2-MANNOSYLTRANSFERASE MNN2"/>
    <property type="match status" value="1"/>
</dbReference>
<evidence type="ECO:0000313" key="14">
    <source>
        <dbReference type="Proteomes" id="UP001314263"/>
    </source>
</evidence>
<evidence type="ECO:0000256" key="10">
    <source>
        <dbReference type="ARBA" id="ARBA00037847"/>
    </source>
</evidence>
<name>A0AAV1IHP3_9CHLO</name>
<evidence type="ECO:0000313" key="13">
    <source>
        <dbReference type="EMBL" id="CAK0785509.1"/>
    </source>
</evidence>
<keyword evidence="14" id="KW-1185">Reference proteome</keyword>
<dbReference type="GO" id="GO:0000139">
    <property type="term" value="C:Golgi membrane"/>
    <property type="evidence" value="ECO:0007669"/>
    <property type="project" value="UniProtKB-SubCell"/>
</dbReference>
<evidence type="ECO:0000256" key="8">
    <source>
        <dbReference type="ARBA" id="ARBA00023034"/>
    </source>
</evidence>
<dbReference type="EMBL" id="CAUYUE010000012">
    <property type="protein sequence ID" value="CAK0785509.1"/>
    <property type="molecule type" value="Genomic_DNA"/>
</dbReference>
<dbReference type="InterPro" id="IPR022751">
    <property type="entry name" value="Alpha_mannosyltransferase"/>
</dbReference>
<evidence type="ECO:0000256" key="5">
    <source>
        <dbReference type="ARBA" id="ARBA00022692"/>
    </source>
</evidence>
<keyword evidence="6" id="KW-0735">Signal-anchor</keyword>
<dbReference type="PANTHER" id="PTHR31646:SF1">
    <property type="entry name" value="ALPHA-1,2-MANNOSYLTRANSFERASE MNN2"/>
    <property type="match status" value="1"/>
</dbReference>
<keyword evidence="5 12" id="KW-0812">Transmembrane</keyword>
<proteinExistence type="inferred from homology"/>
<dbReference type="InterPro" id="IPR029044">
    <property type="entry name" value="Nucleotide-diphossugar_trans"/>
</dbReference>
<gene>
    <name evidence="13" type="ORF">CVIRNUC_008719</name>
</gene>
<feature type="transmembrane region" description="Helical" evidence="12">
    <location>
        <begin position="27"/>
        <end position="48"/>
    </location>
</feature>
<feature type="region of interest" description="Disordered" evidence="11">
    <location>
        <begin position="238"/>
        <end position="266"/>
    </location>
</feature>
<evidence type="ECO:0000256" key="11">
    <source>
        <dbReference type="SAM" id="MobiDB-lite"/>
    </source>
</evidence>
<keyword evidence="4" id="KW-0808">Transferase</keyword>
<keyword evidence="9 12" id="KW-0472">Membrane</keyword>
<evidence type="ECO:0000256" key="3">
    <source>
        <dbReference type="ARBA" id="ARBA00009105"/>
    </source>
</evidence>
<keyword evidence="8" id="KW-0333">Golgi apparatus</keyword>
<accession>A0AAV1IHP3</accession>
<evidence type="ECO:0000256" key="7">
    <source>
        <dbReference type="ARBA" id="ARBA00022989"/>
    </source>
</evidence>
<evidence type="ECO:0000256" key="1">
    <source>
        <dbReference type="ARBA" id="ARBA00004394"/>
    </source>
</evidence>
<evidence type="ECO:0000256" key="2">
    <source>
        <dbReference type="ARBA" id="ARBA00004606"/>
    </source>
</evidence>